<evidence type="ECO:0000259" key="3">
    <source>
        <dbReference type="Pfam" id="PF21647"/>
    </source>
</evidence>
<feature type="compositionally biased region" description="Low complexity" evidence="1">
    <location>
        <begin position="291"/>
        <end position="303"/>
    </location>
</feature>
<accession>A0ABD3LMD3</accession>
<dbReference type="InterPro" id="IPR048297">
    <property type="entry name" value="DUF936_dom_pln"/>
</dbReference>
<feature type="region of interest" description="Disordered" evidence="1">
    <location>
        <begin position="260"/>
        <end position="321"/>
    </location>
</feature>
<dbReference type="InterPro" id="IPR049172">
    <property type="entry name" value="DUF6857_pln"/>
</dbReference>
<evidence type="ECO:0000313" key="5">
    <source>
        <dbReference type="Proteomes" id="UP001634007"/>
    </source>
</evidence>
<dbReference type="PANTHER" id="PTHR31928:SF6">
    <property type="entry name" value="DUF936 DOMAIN-CONTAINING PROTEIN"/>
    <property type="match status" value="1"/>
</dbReference>
<organism evidence="4 5">
    <name type="scientific">Eucalyptus globulus</name>
    <name type="common">Tasmanian blue gum</name>
    <dbReference type="NCBI Taxonomy" id="34317"/>
    <lineage>
        <taxon>Eukaryota</taxon>
        <taxon>Viridiplantae</taxon>
        <taxon>Streptophyta</taxon>
        <taxon>Embryophyta</taxon>
        <taxon>Tracheophyta</taxon>
        <taxon>Spermatophyta</taxon>
        <taxon>Magnoliopsida</taxon>
        <taxon>eudicotyledons</taxon>
        <taxon>Gunneridae</taxon>
        <taxon>Pentapetalae</taxon>
        <taxon>rosids</taxon>
        <taxon>malvids</taxon>
        <taxon>Myrtales</taxon>
        <taxon>Myrtaceae</taxon>
        <taxon>Myrtoideae</taxon>
        <taxon>Eucalypteae</taxon>
        <taxon>Eucalyptus</taxon>
    </lineage>
</organism>
<evidence type="ECO:0000259" key="2">
    <source>
        <dbReference type="Pfam" id="PF06075"/>
    </source>
</evidence>
<evidence type="ECO:0000313" key="4">
    <source>
        <dbReference type="EMBL" id="KAL3751724.1"/>
    </source>
</evidence>
<name>A0ABD3LMD3_EUCGL</name>
<dbReference type="AlphaFoldDB" id="A0ABD3LMD3"/>
<feature type="domain" description="DUF936" evidence="2">
    <location>
        <begin position="4"/>
        <end position="120"/>
    </location>
</feature>
<reference evidence="4 5" key="1">
    <citation type="submission" date="2024-11" db="EMBL/GenBank/DDBJ databases">
        <title>Chromosome-level genome assembly of Eucalyptus globulus Labill. provides insights into its genome evolution.</title>
        <authorList>
            <person name="Li X."/>
        </authorList>
    </citation>
    <scope>NUCLEOTIDE SEQUENCE [LARGE SCALE GENOMIC DNA]</scope>
    <source>
        <strain evidence="4">CL2024</strain>
        <tissue evidence="4">Fresh tender leaves</tissue>
    </source>
</reference>
<feature type="region of interest" description="Disordered" evidence="1">
    <location>
        <begin position="424"/>
        <end position="447"/>
    </location>
</feature>
<dbReference type="Pfam" id="PF21647">
    <property type="entry name" value="DUF6857"/>
    <property type="match status" value="1"/>
</dbReference>
<dbReference type="Pfam" id="PF06075">
    <property type="entry name" value="DUF936"/>
    <property type="match status" value="1"/>
</dbReference>
<feature type="domain" description="DUF6857" evidence="3">
    <location>
        <begin position="319"/>
        <end position="566"/>
    </location>
</feature>
<evidence type="ECO:0000256" key="1">
    <source>
        <dbReference type="SAM" id="MobiDB-lite"/>
    </source>
</evidence>
<gene>
    <name evidence="4" type="ORF">ACJRO7_012541</name>
</gene>
<dbReference type="EMBL" id="JBJKBG010000002">
    <property type="protein sequence ID" value="KAL3751724.1"/>
    <property type="molecule type" value="Genomic_DNA"/>
</dbReference>
<dbReference type="PANTHER" id="PTHR31928">
    <property type="entry name" value="EXPRESSED PROTEIN"/>
    <property type="match status" value="1"/>
</dbReference>
<sequence>MATLAPGILMKLLNGMNTGVKPTNEHRNSLLQVTDIVPADLDEKNLWPKHGFYIKISDSSHSIYASLPTEQDDFVLSNKMQLGQFIYIDRLEPGSPVPVLKGAKPLPGRHPLVGTPEPIMGLREKGERNDLTKSVSRVSSSRRGSWGKGPGGVGDILSSPMALKPVPLDFDQCTPVKERASSSVRNLSVSPLIRGKLVRDASSGAAIRSSVGGGLLAKMVDTKGESPALLRKSCITPASKFPRSRSVCDRDARVTVTSFNSADKKSVTPPPSTRKARGASALNADGDGQTPSVSKPSPKSQVQFANPAGDNNGTSLPMNLPGKLSILGKEAVSQRETAQKIALQALRDASATETVVRSLKMFSNLSRSARADAPAACFDKFLEFHQQILQAVSDMVSIQAATDMAQNKDFQDKDKEPEQDSQILNEIEENSMEPSRHSDLGSSRRRNPLYKSMAAFPDRGGKILKSNANPKFPSERRIPSTPLGKIALESIGENDENKKPGSSSMSSTIKLGKQIEAEAGKWFMDFLEKALEAGLKKSKGAGDGDVKKVPQSLIIKVINWIEVEQSDSTKHPVHPKATQIARKLRIKMKNP</sequence>
<dbReference type="InterPro" id="IPR010341">
    <property type="entry name" value="DUF936_pln"/>
</dbReference>
<keyword evidence="5" id="KW-1185">Reference proteome</keyword>
<proteinExistence type="predicted"/>
<protein>
    <submittedName>
        <fullName evidence="4">Uncharacterized protein</fullName>
    </submittedName>
</protein>
<dbReference type="Proteomes" id="UP001634007">
    <property type="component" value="Unassembled WGS sequence"/>
</dbReference>
<comment type="caution">
    <text evidence="4">The sequence shown here is derived from an EMBL/GenBank/DDBJ whole genome shotgun (WGS) entry which is preliminary data.</text>
</comment>
<feature type="region of interest" description="Disordered" evidence="1">
    <location>
        <begin position="460"/>
        <end position="483"/>
    </location>
</feature>